<dbReference type="PANTHER" id="PTHR30603:SF47">
    <property type="entry name" value="RNA POLYMERASE SIGMA FACTOR SIGD, CHLOROPLASTIC"/>
    <property type="match status" value="1"/>
</dbReference>
<dbReference type="EMBL" id="JALJOR010000009">
    <property type="protein sequence ID" value="KAK9811882.1"/>
    <property type="molecule type" value="Genomic_DNA"/>
</dbReference>
<evidence type="ECO:0000313" key="4">
    <source>
        <dbReference type="Proteomes" id="UP001489004"/>
    </source>
</evidence>
<dbReference type="Proteomes" id="UP001489004">
    <property type="component" value="Unassembled WGS sequence"/>
</dbReference>
<protein>
    <recommendedName>
        <fullName evidence="2">RNA polymerase sigma-70 region 4 domain-containing protein</fullName>
    </recommendedName>
</protein>
<dbReference type="Pfam" id="PF04545">
    <property type="entry name" value="Sigma70_r4"/>
    <property type="match status" value="1"/>
</dbReference>
<evidence type="ECO:0000256" key="1">
    <source>
        <dbReference type="ARBA" id="ARBA00007788"/>
    </source>
</evidence>
<proteinExistence type="inferred from homology"/>
<dbReference type="SUPFAM" id="SSF88946">
    <property type="entry name" value="Sigma2 domain of RNA polymerase sigma factors"/>
    <property type="match status" value="1"/>
</dbReference>
<reference evidence="3 4" key="1">
    <citation type="journal article" date="2024" name="Nat. Commun.">
        <title>Phylogenomics reveals the evolutionary origins of lichenization in chlorophyte algae.</title>
        <authorList>
            <person name="Puginier C."/>
            <person name="Libourel C."/>
            <person name="Otte J."/>
            <person name="Skaloud P."/>
            <person name="Haon M."/>
            <person name="Grisel S."/>
            <person name="Petersen M."/>
            <person name="Berrin J.G."/>
            <person name="Delaux P.M."/>
            <person name="Dal Grande F."/>
            <person name="Keller J."/>
        </authorList>
    </citation>
    <scope>NUCLEOTIDE SEQUENCE [LARGE SCALE GENOMIC DNA]</scope>
    <source>
        <strain evidence="3 4">SAG 2043</strain>
    </source>
</reference>
<dbReference type="PANTHER" id="PTHR30603">
    <property type="entry name" value="RNA POLYMERASE SIGMA FACTOR RPO"/>
    <property type="match status" value="1"/>
</dbReference>
<dbReference type="Gene3D" id="1.20.120.1810">
    <property type="match status" value="1"/>
</dbReference>
<keyword evidence="4" id="KW-1185">Reference proteome</keyword>
<comment type="caution">
    <text evidence="3">The sequence shown here is derived from an EMBL/GenBank/DDBJ whole genome shotgun (WGS) entry which is preliminary data.</text>
</comment>
<dbReference type="GO" id="GO:0003700">
    <property type="term" value="F:DNA-binding transcription factor activity"/>
    <property type="evidence" value="ECO:0007669"/>
    <property type="project" value="InterPro"/>
</dbReference>
<sequence>MELILHFQTVVLCASQQRGFRESDLTEIAIHNSLAAPVIAARFARATSTQQERVGDSRGAARPDSSAAEAWQVQLAAKCRADAALKARRLVYATTQAQSLHARRNGRRLLRRSELAQHSAAAAAALAGVEPAAIEAAAHRELLDARRASSLPRVARRVHDSPASVLGMIVGEAQDAALLCGKEQLELWYVMRRAVAVEEAQHHFQEEFGRLPLAAELAMALGFPSVEALVQCVGEGQAAQRLLLQANVRLVLKMAYRWRWQQEVPMEDIVLAGMRGLEMGLQRFDPTRGAKLATAMWYYIQDGMHKGYGSMSRIVRLPQYIIDAAPAIMRAVAEYQLQNGGRVPTNEELQRLSGASLKTIARIRKAWSASELSLNVPTNKAAAADGDAVCEAGELLQDPEEALPHQAAFDMELKRAVAASLGKLAVLLPEHVKVMTKLYGLEDGVPKTSKQVGEELGMSAQRVREMKKKAMRALRTSEHALLRQLADDHQIAIAYSH</sequence>
<evidence type="ECO:0000259" key="2">
    <source>
        <dbReference type="Pfam" id="PF04545"/>
    </source>
</evidence>
<comment type="similarity">
    <text evidence="1">Belongs to the sigma-70 factor family.</text>
</comment>
<dbReference type="InterPro" id="IPR013325">
    <property type="entry name" value="RNA_pol_sigma_r2"/>
</dbReference>
<dbReference type="InterPro" id="IPR050239">
    <property type="entry name" value="Sigma-70_RNA_pol_init_factors"/>
</dbReference>
<dbReference type="Gene3D" id="1.20.140.160">
    <property type="match status" value="1"/>
</dbReference>
<dbReference type="InterPro" id="IPR013324">
    <property type="entry name" value="RNA_pol_sigma_r3/r4-like"/>
</dbReference>
<evidence type="ECO:0000313" key="3">
    <source>
        <dbReference type="EMBL" id="KAK9811882.1"/>
    </source>
</evidence>
<dbReference type="GO" id="GO:0006352">
    <property type="term" value="P:DNA-templated transcription initiation"/>
    <property type="evidence" value="ECO:0007669"/>
    <property type="project" value="InterPro"/>
</dbReference>
<dbReference type="SUPFAM" id="SSF88659">
    <property type="entry name" value="Sigma3 and sigma4 domains of RNA polymerase sigma factors"/>
    <property type="match status" value="1"/>
</dbReference>
<gene>
    <name evidence="3" type="ORF">WJX72_011765</name>
</gene>
<organism evidence="3 4">
    <name type="scientific">[Myrmecia] bisecta</name>
    <dbReference type="NCBI Taxonomy" id="41462"/>
    <lineage>
        <taxon>Eukaryota</taxon>
        <taxon>Viridiplantae</taxon>
        <taxon>Chlorophyta</taxon>
        <taxon>core chlorophytes</taxon>
        <taxon>Trebouxiophyceae</taxon>
        <taxon>Trebouxiales</taxon>
        <taxon>Trebouxiaceae</taxon>
        <taxon>Myrmecia</taxon>
    </lineage>
</organism>
<dbReference type="AlphaFoldDB" id="A0AAW1PTU1"/>
<name>A0AAW1PTU1_9CHLO</name>
<accession>A0AAW1PTU1</accession>
<feature type="domain" description="RNA polymerase sigma-70 region 4" evidence="2">
    <location>
        <begin position="424"/>
        <end position="475"/>
    </location>
</feature>
<dbReference type="InterPro" id="IPR007630">
    <property type="entry name" value="RNA_pol_sigma70_r4"/>
</dbReference>